<feature type="chain" id="PRO_5046203946" description="Secreted protein" evidence="1">
    <location>
        <begin position="36"/>
        <end position="457"/>
    </location>
</feature>
<evidence type="ECO:0000313" key="3">
    <source>
        <dbReference type="Proteomes" id="UP001597063"/>
    </source>
</evidence>
<sequence>MPLRSRIPAPIRSLPLTLVLTAAALAAVPAPAASAAPLDLSNFTLEVADSAQYLRSNVAELDGELPNVGVADIMAEANRQGTVRNGAACNASAVTDPDRSATKPKVSVTKSFCWQDDATGEDDQNTTGWYPQGVTTVADAQADQVWGTSNQPLLVSWYAKGGTGNTAKGTRISFIDPNTGAYRHVLLAHPFTNSALNASYTSLRDDQTSGQGSSLHAGGIVWYGNFLYVADTARGFRVFDMRHIYDLKAAGDKGNVTDQDKVGRQDGVFYGYGYRYVMPEVTQWEHVAATGTACTSADGSPNFSYASLDRSGTDHLVAGEYCDGTKEVNGRVAAWPMASATSGGEQPAAGTRWTADAAYSLPRSNIQGATRFDGRWYLSQSHGEQVAGQDDLGELHTTNAVTSSTGTLSVAKTQPAAIGVEDLSHWPGGTETAPALGTIWSVSEHPNYRMVYATAPQ</sequence>
<dbReference type="RefSeq" id="WP_207400199.1">
    <property type="nucleotide sequence ID" value="NZ_CAACUY010000210.1"/>
</dbReference>
<keyword evidence="1" id="KW-0732">Signal</keyword>
<keyword evidence="3" id="KW-1185">Reference proteome</keyword>
<dbReference type="EMBL" id="JBHTGP010000017">
    <property type="protein sequence ID" value="MFD0689296.1"/>
    <property type="molecule type" value="Genomic_DNA"/>
</dbReference>
<gene>
    <name evidence="2" type="ORF">ACFQZM_32760</name>
</gene>
<proteinExistence type="predicted"/>
<organism evidence="2 3">
    <name type="scientific">Actinomadura fibrosa</name>
    <dbReference type="NCBI Taxonomy" id="111802"/>
    <lineage>
        <taxon>Bacteria</taxon>
        <taxon>Bacillati</taxon>
        <taxon>Actinomycetota</taxon>
        <taxon>Actinomycetes</taxon>
        <taxon>Streptosporangiales</taxon>
        <taxon>Thermomonosporaceae</taxon>
        <taxon>Actinomadura</taxon>
    </lineage>
</organism>
<reference evidence="3" key="1">
    <citation type="journal article" date="2019" name="Int. J. Syst. Evol. Microbiol.">
        <title>The Global Catalogue of Microorganisms (GCM) 10K type strain sequencing project: providing services to taxonomists for standard genome sequencing and annotation.</title>
        <authorList>
            <consortium name="The Broad Institute Genomics Platform"/>
            <consortium name="The Broad Institute Genome Sequencing Center for Infectious Disease"/>
            <person name="Wu L."/>
            <person name="Ma J."/>
        </authorList>
    </citation>
    <scope>NUCLEOTIDE SEQUENCE [LARGE SCALE GENOMIC DNA]</scope>
    <source>
        <strain evidence="3">JCM 9371</strain>
    </source>
</reference>
<evidence type="ECO:0000313" key="2">
    <source>
        <dbReference type="EMBL" id="MFD0689296.1"/>
    </source>
</evidence>
<accession>A0ABW2XSF4</accession>
<dbReference type="Proteomes" id="UP001597063">
    <property type="component" value="Unassembled WGS sequence"/>
</dbReference>
<name>A0ABW2XSF4_9ACTN</name>
<comment type="caution">
    <text evidence="2">The sequence shown here is derived from an EMBL/GenBank/DDBJ whole genome shotgun (WGS) entry which is preliminary data.</text>
</comment>
<feature type="signal peptide" evidence="1">
    <location>
        <begin position="1"/>
        <end position="35"/>
    </location>
</feature>
<evidence type="ECO:0000256" key="1">
    <source>
        <dbReference type="SAM" id="SignalP"/>
    </source>
</evidence>
<protein>
    <recommendedName>
        <fullName evidence="4">Secreted protein</fullName>
    </recommendedName>
</protein>
<evidence type="ECO:0008006" key="4">
    <source>
        <dbReference type="Google" id="ProtNLM"/>
    </source>
</evidence>